<evidence type="ECO:0000256" key="1">
    <source>
        <dbReference type="PROSITE-ProRule" id="PRU00339"/>
    </source>
</evidence>
<dbReference type="InterPro" id="IPR011990">
    <property type="entry name" value="TPR-like_helical_dom_sf"/>
</dbReference>
<dbReference type="Pfam" id="PF13181">
    <property type="entry name" value="TPR_8"/>
    <property type="match status" value="1"/>
</dbReference>
<dbReference type="Pfam" id="PF13432">
    <property type="entry name" value="TPR_16"/>
    <property type="match status" value="1"/>
</dbReference>
<comment type="caution">
    <text evidence="3">The sequence shown here is derived from an EMBL/GenBank/DDBJ whole genome shotgun (WGS) entry which is preliminary data.</text>
</comment>
<dbReference type="SMART" id="SM00028">
    <property type="entry name" value="TPR"/>
    <property type="match status" value="13"/>
</dbReference>
<organism evidence="3 4">
    <name type="scientific">Candidatus Korobacter versatilis</name>
    <dbReference type="NCBI Taxonomy" id="658062"/>
    <lineage>
        <taxon>Bacteria</taxon>
        <taxon>Pseudomonadati</taxon>
        <taxon>Acidobacteriota</taxon>
        <taxon>Terriglobia</taxon>
        <taxon>Terriglobales</taxon>
        <taxon>Candidatus Korobacteraceae</taxon>
        <taxon>Candidatus Korobacter</taxon>
    </lineage>
</organism>
<dbReference type="Pfam" id="PF14559">
    <property type="entry name" value="TPR_19"/>
    <property type="match status" value="2"/>
</dbReference>
<proteinExistence type="predicted"/>
<keyword evidence="1" id="KW-0802">TPR repeat</keyword>
<dbReference type="AlphaFoldDB" id="A0A932A966"/>
<feature type="repeat" description="TPR" evidence="1">
    <location>
        <begin position="373"/>
        <end position="406"/>
    </location>
</feature>
<feature type="compositionally biased region" description="Low complexity" evidence="2">
    <location>
        <begin position="1"/>
        <end position="21"/>
    </location>
</feature>
<dbReference type="Gene3D" id="1.25.40.10">
    <property type="entry name" value="Tetratricopeptide repeat domain"/>
    <property type="match status" value="5"/>
</dbReference>
<feature type="repeat" description="TPR" evidence="1">
    <location>
        <begin position="513"/>
        <end position="546"/>
    </location>
</feature>
<reference evidence="3" key="1">
    <citation type="submission" date="2020-07" db="EMBL/GenBank/DDBJ databases">
        <title>Huge and variable diversity of episymbiotic CPR bacteria and DPANN archaea in groundwater ecosystems.</title>
        <authorList>
            <person name="He C.Y."/>
            <person name="Keren R."/>
            <person name="Whittaker M."/>
            <person name="Farag I.F."/>
            <person name="Doudna J."/>
            <person name="Cate J.H.D."/>
            <person name="Banfield J.F."/>
        </authorList>
    </citation>
    <scope>NUCLEOTIDE SEQUENCE</scope>
    <source>
        <strain evidence="3">NC_groundwater_580_Pr5_B-0.1um_64_19</strain>
    </source>
</reference>
<dbReference type="Pfam" id="PF13176">
    <property type="entry name" value="TPR_7"/>
    <property type="match status" value="1"/>
</dbReference>
<name>A0A932A966_9BACT</name>
<dbReference type="Pfam" id="PF12895">
    <property type="entry name" value="ANAPC3"/>
    <property type="match status" value="1"/>
</dbReference>
<dbReference type="PROSITE" id="PS50005">
    <property type="entry name" value="TPR"/>
    <property type="match status" value="5"/>
</dbReference>
<dbReference type="InterPro" id="IPR019734">
    <property type="entry name" value="TPR_rpt"/>
</dbReference>
<feature type="repeat" description="TPR" evidence="1">
    <location>
        <begin position="293"/>
        <end position="326"/>
    </location>
</feature>
<dbReference type="SUPFAM" id="SSF48452">
    <property type="entry name" value="TPR-like"/>
    <property type="match status" value="3"/>
</dbReference>
<dbReference type="EMBL" id="JACPNR010000011">
    <property type="protein sequence ID" value="MBI2678992.1"/>
    <property type="molecule type" value="Genomic_DNA"/>
</dbReference>
<protein>
    <submittedName>
        <fullName evidence="3">Tetratricopeptide repeat protein</fullName>
    </submittedName>
</protein>
<accession>A0A932A966</accession>
<evidence type="ECO:0000313" key="3">
    <source>
        <dbReference type="EMBL" id="MBI2678992.1"/>
    </source>
</evidence>
<feature type="repeat" description="TPR" evidence="1">
    <location>
        <begin position="225"/>
        <end position="258"/>
    </location>
</feature>
<dbReference type="PROSITE" id="PS50293">
    <property type="entry name" value="TPR_REGION"/>
    <property type="match status" value="1"/>
</dbReference>
<feature type="region of interest" description="Disordered" evidence="2">
    <location>
        <begin position="1"/>
        <end position="34"/>
    </location>
</feature>
<dbReference type="Pfam" id="PF00515">
    <property type="entry name" value="TPR_1"/>
    <property type="match status" value="1"/>
</dbReference>
<dbReference type="Proteomes" id="UP000779809">
    <property type="component" value="Unassembled WGS sequence"/>
</dbReference>
<feature type="repeat" description="TPR" evidence="1">
    <location>
        <begin position="160"/>
        <end position="193"/>
    </location>
</feature>
<evidence type="ECO:0000256" key="2">
    <source>
        <dbReference type="SAM" id="MobiDB-lite"/>
    </source>
</evidence>
<evidence type="ECO:0000313" key="4">
    <source>
        <dbReference type="Proteomes" id="UP000779809"/>
    </source>
</evidence>
<dbReference type="PANTHER" id="PTHR12558">
    <property type="entry name" value="CELL DIVISION CYCLE 16,23,27"/>
    <property type="match status" value="1"/>
</dbReference>
<gene>
    <name evidence="3" type="ORF">HYX28_09445</name>
</gene>
<dbReference type="PANTHER" id="PTHR12558:SF13">
    <property type="entry name" value="CELL DIVISION CYCLE PROTEIN 27 HOMOLOG"/>
    <property type="match status" value="1"/>
</dbReference>
<sequence length="685" mass="76932">MPPDTKAPAAKPADTTKPPAAVANAQKTPAKPRTPDKAAAYFHYSLAHIYEELVSIYGRSEFAQRAIQEYRLAIENDPTSEYLNAGLAELYAKTGRIRDAVLEAQDILKRDPNNIEAHKLLGRIYLRSLGDLQAGTQSQAVLKLAIEQFEQISRLEPANGDTFLLLGRLYRLNNEMLKAESAFKQAVKLDPQSEEAVVSLAYLYSEEGDSSRAIATLNSVPDKSGKIWAAMGVTYEQQKDYKKAIDAFKKAVEFDKDNLDAQRGLAQNLLNDGQSQPALEQYKQIAEADPQDAQTFLRLAEIYRRTGKFDLALDNLKKAEGLVQDSLDVPYNMAMVYEAQGRYDEAATTLQKLLDKTAKPEGTYSSGERNNRAVFLERLGSIYREQNKPQLAVDTFRKMLDLGDDNVSRGYQQLIETYRDAKQWEQATAAAREAVQKLPNDRGLRLVLDGQLADSGQADQAIADVKSQLKGTPEDREVYTALSTIYKRLRRWKESEDALDQAEKLSRTREEKDFALYMRGALYEQQKKYDAAEEVFKRILANDPQNGMILNYLGYMLADRGVRLEEALGYLKRALELDPQNGAYLDSIGWVYFKLGNYEMAEANLRRAADKIVNDGTVLDHLGDLYQKTGRLKLAAAHWERALQAWNKTVASEVDPADVARVQKKLDSAKTRLAQQGTGSVRKPQ</sequence>